<dbReference type="AlphaFoldDB" id="A0A0F9BN85"/>
<comment type="caution">
    <text evidence="2">The sequence shown here is derived from an EMBL/GenBank/DDBJ whole genome shotgun (WGS) entry which is preliminary data.</text>
</comment>
<proteinExistence type="predicted"/>
<dbReference type="GO" id="GO:0004519">
    <property type="term" value="F:endonuclease activity"/>
    <property type="evidence" value="ECO:0007669"/>
    <property type="project" value="InterPro"/>
</dbReference>
<gene>
    <name evidence="2" type="ORF">LCGC14_2426600</name>
</gene>
<dbReference type="InterPro" id="IPR003615">
    <property type="entry name" value="HNH_nuc"/>
</dbReference>
<evidence type="ECO:0000259" key="1">
    <source>
        <dbReference type="Pfam" id="PF13392"/>
    </source>
</evidence>
<dbReference type="Pfam" id="PF13392">
    <property type="entry name" value="HNH_3"/>
    <property type="match status" value="1"/>
</dbReference>
<dbReference type="InterPro" id="IPR044930">
    <property type="entry name" value="Homing_endonuclease_His-Me"/>
</dbReference>
<sequence>MTIQPKIKPCIVTNCNKLRKTADIYCSMHRARLVRTRRLDKKQPYERLSERIFINLDNGCWKYIGFINKDGYGRFRVNGKKTLAHRFMYLIVFGAIPNELLVCHKCDNPKCVNPNHLFLGTDKDNVRDSINKKRWRHTVVYYERI</sequence>
<accession>A0A0F9BN85</accession>
<dbReference type="EMBL" id="LAZR01037019">
    <property type="protein sequence ID" value="KKL23315.1"/>
    <property type="molecule type" value="Genomic_DNA"/>
</dbReference>
<dbReference type="Gene3D" id="3.90.75.10">
    <property type="entry name" value="Homing Intron 3 (I-ppo) Encoded Endonuclease, Chain A"/>
    <property type="match status" value="1"/>
</dbReference>
<feature type="domain" description="HNH nuclease" evidence="1">
    <location>
        <begin position="83"/>
        <end position="127"/>
    </location>
</feature>
<protein>
    <recommendedName>
        <fullName evidence="1">HNH nuclease domain-containing protein</fullName>
    </recommendedName>
</protein>
<dbReference type="InterPro" id="IPR044925">
    <property type="entry name" value="His-Me_finger_sf"/>
</dbReference>
<evidence type="ECO:0000313" key="2">
    <source>
        <dbReference type="EMBL" id="KKL23315.1"/>
    </source>
</evidence>
<reference evidence="2" key="1">
    <citation type="journal article" date="2015" name="Nature">
        <title>Complex archaea that bridge the gap between prokaryotes and eukaryotes.</title>
        <authorList>
            <person name="Spang A."/>
            <person name="Saw J.H."/>
            <person name="Jorgensen S.L."/>
            <person name="Zaremba-Niedzwiedzka K."/>
            <person name="Martijn J."/>
            <person name="Lind A.E."/>
            <person name="van Eijk R."/>
            <person name="Schleper C."/>
            <person name="Guy L."/>
            <person name="Ettema T.J."/>
        </authorList>
    </citation>
    <scope>NUCLEOTIDE SEQUENCE</scope>
</reference>
<dbReference type="SUPFAM" id="SSF54060">
    <property type="entry name" value="His-Me finger endonucleases"/>
    <property type="match status" value="1"/>
</dbReference>
<name>A0A0F9BN85_9ZZZZ</name>
<organism evidence="2">
    <name type="scientific">marine sediment metagenome</name>
    <dbReference type="NCBI Taxonomy" id="412755"/>
    <lineage>
        <taxon>unclassified sequences</taxon>
        <taxon>metagenomes</taxon>
        <taxon>ecological metagenomes</taxon>
    </lineage>
</organism>